<name>A0A0W0YZ20_LEGSP</name>
<comment type="caution">
    <text evidence="1">The sequence shown here is derived from an EMBL/GenBank/DDBJ whole genome shotgun (WGS) entry which is preliminary data.</text>
</comment>
<dbReference type="InterPro" id="IPR052922">
    <property type="entry name" value="Cytidylate_Kinase-2"/>
</dbReference>
<reference evidence="1 2" key="1">
    <citation type="submission" date="2015-11" db="EMBL/GenBank/DDBJ databases">
        <title>Genomic analysis of 38 Legionella species identifies large and diverse effector repertoires.</title>
        <authorList>
            <person name="Burstein D."/>
            <person name="Amaro F."/>
            <person name="Zusman T."/>
            <person name="Lifshitz Z."/>
            <person name="Cohen O."/>
            <person name="Gilbert J.A."/>
            <person name="Pupko T."/>
            <person name="Shuman H.A."/>
            <person name="Segal G."/>
        </authorList>
    </citation>
    <scope>NUCLEOTIDE SEQUENCE [LARGE SCALE GENOMIC DNA]</scope>
    <source>
        <strain evidence="1 2">Mt.St.Helens-9</strain>
    </source>
</reference>
<evidence type="ECO:0000313" key="2">
    <source>
        <dbReference type="Proteomes" id="UP000054877"/>
    </source>
</evidence>
<sequence>MTESSKLHTKIMIIGRPGSGKSTFAICLANILNIKVFHLDKYFFEKNWIERDYQKFLSSQEDMISRASWIIDGNSTKSYEMRYACSDLCLYFNFPRWLCYWRVFKRLFHKHPSIDDRAPNCPETVRWSLLKYMWNFEGRVDPILKQLQLKYPNVRLIEFRSDAEVNKFINQCAIEAETYKL</sequence>
<dbReference type="EMBL" id="LNYX01000030">
    <property type="protein sequence ID" value="KTD62154.1"/>
    <property type="molecule type" value="Genomic_DNA"/>
</dbReference>
<dbReference type="PANTHER" id="PTHR37816:SF1">
    <property type="entry name" value="TOXIN"/>
    <property type="match status" value="1"/>
</dbReference>
<proteinExistence type="predicted"/>
<gene>
    <name evidence="1" type="ORF">Lspi_2004</name>
</gene>
<accession>A0A0W0YZ20</accession>
<protein>
    <submittedName>
        <fullName evidence="1">Topology modulation protein</fullName>
    </submittedName>
</protein>
<dbReference type="Gene3D" id="3.40.50.300">
    <property type="entry name" value="P-loop containing nucleotide triphosphate hydrolases"/>
    <property type="match status" value="1"/>
</dbReference>
<dbReference type="SUPFAM" id="SSF52540">
    <property type="entry name" value="P-loop containing nucleoside triphosphate hydrolases"/>
    <property type="match status" value="1"/>
</dbReference>
<dbReference type="STRING" id="452.Lspi_2004"/>
<evidence type="ECO:0000313" key="1">
    <source>
        <dbReference type="EMBL" id="KTD62154.1"/>
    </source>
</evidence>
<dbReference type="InterPro" id="IPR027417">
    <property type="entry name" value="P-loop_NTPase"/>
</dbReference>
<dbReference type="PATRIC" id="fig|452.5.peg.2209"/>
<dbReference type="Proteomes" id="UP000054877">
    <property type="component" value="Unassembled WGS sequence"/>
</dbReference>
<organism evidence="1 2">
    <name type="scientific">Legionella spiritensis</name>
    <dbReference type="NCBI Taxonomy" id="452"/>
    <lineage>
        <taxon>Bacteria</taxon>
        <taxon>Pseudomonadati</taxon>
        <taxon>Pseudomonadota</taxon>
        <taxon>Gammaproteobacteria</taxon>
        <taxon>Legionellales</taxon>
        <taxon>Legionellaceae</taxon>
        <taxon>Legionella</taxon>
    </lineage>
</organism>
<keyword evidence="2" id="KW-1185">Reference proteome</keyword>
<dbReference type="PANTHER" id="PTHR37816">
    <property type="entry name" value="YALI0E33011P"/>
    <property type="match status" value="1"/>
</dbReference>
<dbReference type="AlphaFoldDB" id="A0A0W0YZ20"/>